<evidence type="ECO:0000256" key="4">
    <source>
        <dbReference type="ARBA" id="ARBA00022989"/>
    </source>
</evidence>
<protein>
    <submittedName>
        <fullName evidence="6">Uncharacterized protein</fullName>
    </submittedName>
</protein>
<keyword evidence="3" id="KW-0812">Transmembrane</keyword>
<comment type="caution">
    <text evidence="6">The sequence shown here is derived from an EMBL/GenBank/DDBJ whole genome shotgun (WGS) entry which is preliminary data.</text>
</comment>
<evidence type="ECO:0000256" key="3">
    <source>
        <dbReference type="ARBA" id="ARBA00022692"/>
    </source>
</evidence>
<evidence type="ECO:0000256" key="5">
    <source>
        <dbReference type="ARBA" id="ARBA00023136"/>
    </source>
</evidence>
<dbReference type="AlphaFoldDB" id="A0A565BUM7"/>
<keyword evidence="7" id="KW-1185">Reference proteome</keyword>
<organism evidence="6 7">
    <name type="scientific">Arabis nemorensis</name>
    <dbReference type="NCBI Taxonomy" id="586526"/>
    <lineage>
        <taxon>Eukaryota</taxon>
        <taxon>Viridiplantae</taxon>
        <taxon>Streptophyta</taxon>
        <taxon>Embryophyta</taxon>
        <taxon>Tracheophyta</taxon>
        <taxon>Spermatophyta</taxon>
        <taxon>Magnoliopsida</taxon>
        <taxon>eudicotyledons</taxon>
        <taxon>Gunneridae</taxon>
        <taxon>Pentapetalae</taxon>
        <taxon>rosids</taxon>
        <taxon>malvids</taxon>
        <taxon>Brassicales</taxon>
        <taxon>Brassicaceae</taxon>
        <taxon>Arabideae</taxon>
        <taxon>Arabis</taxon>
    </lineage>
</organism>
<dbReference type="OrthoDB" id="1104631at2759"/>
<dbReference type="GO" id="GO:0005743">
    <property type="term" value="C:mitochondrial inner membrane"/>
    <property type="evidence" value="ECO:0007669"/>
    <property type="project" value="TreeGrafter"/>
</dbReference>
<keyword evidence="5" id="KW-0472">Membrane</keyword>
<dbReference type="GO" id="GO:0032977">
    <property type="term" value="F:membrane insertase activity"/>
    <property type="evidence" value="ECO:0007669"/>
    <property type="project" value="InterPro"/>
</dbReference>
<dbReference type="InterPro" id="IPR001708">
    <property type="entry name" value="YidC/ALB3/OXA1/COX18"/>
</dbReference>
<reference evidence="6" key="1">
    <citation type="submission" date="2019-07" db="EMBL/GenBank/DDBJ databases">
        <authorList>
            <person name="Dittberner H."/>
        </authorList>
    </citation>
    <scope>NUCLEOTIDE SEQUENCE [LARGE SCALE GENOMIC DNA]</scope>
</reference>
<dbReference type="GO" id="GO:0032979">
    <property type="term" value="P:protein insertion into mitochondrial inner membrane from matrix"/>
    <property type="evidence" value="ECO:0007669"/>
    <property type="project" value="TreeGrafter"/>
</dbReference>
<evidence type="ECO:0000256" key="1">
    <source>
        <dbReference type="ARBA" id="ARBA00004141"/>
    </source>
</evidence>
<name>A0A565BUM7_9BRAS</name>
<gene>
    <name evidence="6" type="ORF">ANE_LOCUS15474</name>
</gene>
<dbReference type="EMBL" id="CABITT030000005">
    <property type="protein sequence ID" value="VVB05030.1"/>
    <property type="molecule type" value="Genomic_DNA"/>
</dbReference>
<dbReference type="Proteomes" id="UP000489600">
    <property type="component" value="Unassembled WGS sequence"/>
</dbReference>
<dbReference type="PANTHER" id="PTHR12428:SF34">
    <property type="entry name" value="MITOCHONDRIAL INNER MEMBRANE PROTEIN OXA1-LIKE"/>
    <property type="match status" value="1"/>
</dbReference>
<comment type="subcellular location">
    <subcellularLocation>
        <location evidence="1">Membrane</location>
        <topology evidence="1">Multi-pass membrane protein</topology>
    </subcellularLocation>
</comment>
<proteinExistence type="inferred from homology"/>
<evidence type="ECO:0000313" key="7">
    <source>
        <dbReference type="Proteomes" id="UP000489600"/>
    </source>
</evidence>
<accession>A0A565BUM7</accession>
<evidence type="ECO:0000313" key="6">
    <source>
        <dbReference type="EMBL" id="VVB05030.1"/>
    </source>
</evidence>
<evidence type="ECO:0000256" key="2">
    <source>
        <dbReference type="ARBA" id="ARBA00010583"/>
    </source>
</evidence>
<dbReference type="PANTHER" id="PTHR12428">
    <property type="entry name" value="OXA1"/>
    <property type="match status" value="1"/>
</dbReference>
<sequence length="254" mass="28443">MALRRTLSLRSLFTARYYQPSYSCIIRPDNDHHEDKPKYRSFLHQRSFSCSVLSHHLGRSSSHLSPFGGGEENHVVGTLTDSVLQDVSSQTTATVSEVSDAAIDCFLHFDVVQQIIDNVHSFTGLNWWASIVLTTLLIRGATIPLMIYNERFRSRVMMLGIDATAYKEIKDQGGDPAAVDKHLEKFNNLAEEYGGYDKLKHNGSPFHLVRALLQHLGLIGMSVTVRNLMLHNLFTHVCYLPISSLLNLASGSIT</sequence>
<keyword evidence="4" id="KW-1133">Transmembrane helix</keyword>
<comment type="similarity">
    <text evidence="2">Belongs to the OXA1/ALB3/YidC (TC 2.A.9.2) family.</text>
</comment>